<organism evidence="9">
    <name type="scientific">freshwater metagenome</name>
    <dbReference type="NCBI Taxonomy" id="449393"/>
    <lineage>
        <taxon>unclassified sequences</taxon>
        <taxon>metagenomes</taxon>
        <taxon>ecological metagenomes</taxon>
    </lineage>
</organism>
<dbReference type="InterPro" id="IPR009100">
    <property type="entry name" value="AcylCoA_DH/oxidase_NM_dom_sf"/>
</dbReference>
<dbReference type="Pfam" id="PF02771">
    <property type="entry name" value="Acyl-CoA_dh_N"/>
    <property type="match status" value="1"/>
</dbReference>
<dbReference type="InterPro" id="IPR046373">
    <property type="entry name" value="Acyl-CoA_Oxase/DH_mid-dom_sf"/>
</dbReference>
<dbReference type="InterPro" id="IPR013786">
    <property type="entry name" value="AcylCoA_DH/ox_N"/>
</dbReference>
<evidence type="ECO:0000256" key="2">
    <source>
        <dbReference type="ARBA" id="ARBA00009347"/>
    </source>
</evidence>
<reference evidence="9" key="1">
    <citation type="submission" date="2020-05" db="EMBL/GenBank/DDBJ databases">
        <authorList>
            <person name="Chiriac C."/>
            <person name="Salcher M."/>
            <person name="Ghai R."/>
            <person name="Kavagutti S V."/>
        </authorList>
    </citation>
    <scope>NUCLEOTIDE SEQUENCE</scope>
</reference>
<keyword evidence="3" id="KW-0285">Flavoprotein</keyword>
<evidence type="ECO:0000256" key="1">
    <source>
        <dbReference type="ARBA" id="ARBA00001974"/>
    </source>
</evidence>
<dbReference type="InterPro" id="IPR037069">
    <property type="entry name" value="AcylCoA_DH/ox_N_sf"/>
</dbReference>
<dbReference type="InterPro" id="IPR052161">
    <property type="entry name" value="Mycobact_Acyl-CoA_DH"/>
</dbReference>
<accession>A0A6J7SUQ7</accession>
<evidence type="ECO:0000259" key="6">
    <source>
        <dbReference type="Pfam" id="PF00441"/>
    </source>
</evidence>
<dbReference type="Gene3D" id="2.40.110.10">
    <property type="entry name" value="Butyryl-CoA Dehydrogenase, subunit A, domain 2"/>
    <property type="match status" value="1"/>
</dbReference>
<comment type="similarity">
    <text evidence="2">Belongs to the acyl-CoA dehydrogenase family.</text>
</comment>
<dbReference type="InterPro" id="IPR006091">
    <property type="entry name" value="Acyl-CoA_Oxase/DH_mid-dom"/>
</dbReference>
<dbReference type="Gene3D" id="1.20.140.10">
    <property type="entry name" value="Butyryl-CoA Dehydrogenase, subunit A, domain 3"/>
    <property type="match status" value="1"/>
</dbReference>
<comment type="cofactor">
    <cofactor evidence="1">
        <name>FAD</name>
        <dbReference type="ChEBI" id="CHEBI:57692"/>
    </cofactor>
</comment>
<protein>
    <submittedName>
        <fullName evidence="9">Unannotated protein</fullName>
    </submittedName>
</protein>
<evidence type="ECO:0000259" key="8">
    <source>
        <dbReference type="Pfam" id="PF02771"/>
    </source>
</evidence>
<dbReference type="Pfam" id="PF00441">
    <property type="entry name" value="Acyl-CoA_dh_1"/>
    <property type="match status" value="1"/>
</dbReference>
<keyword evidence="4" id="KW-0274">FAD</keyword>
<feature type="domain" description="Acyl-CoA dehydrogenase/oxidase N-terminal" evidence="8">
    <location>
        <begin position="6"/>
        <end position="111"/>
    </location>
</feature>
<name>A0A6J7SUQ7_9ZZZZ</name>
<evidence type="ECO:0000256" key="4">
    <source>
        <dbReference type="ARBA" id="ARBA00022827"/>
    </source>
</evidence>
<dbReference type="GO" id="GO:0005886">
    <property type="term" value="C:plasma membrane"/>
    <property type="evidence" value="ECO:0007669"/>
    <property type="project" value="TreeGrafter"/>
</dbReference>
<dbReference type="SUPFAM" id="SSF56645">
    <property type="entry name" value="Acyl-CoA dehydrogenase NM domain-like"/>
    <property type="match status" value="1"/>
</dbReference>
<dbReference type="FunFam" id="2.40.110.10:FF:000011">
    <property type="entry name" value="Acyl-CoA dehydrogenase FadE34"/>
    <property type="match status" value="1"/>
</dbReference>
<proteinExistence type="inferred from homology"/>
<dbReference type="Pfam" id="PF02770">
    <property type="entry name" value="Acyl-CoA_dh_M"/>
    <property type="match status" value="1"/>
</dbReference>
<dbReference type="InterPro" id="IPR036250">
    <property type="entry name" value="AcylCo_DH-like_C"/>
</dbReference>
<dbReference type="GO" id="GO:0050660">
    <property type="term" value="F:flavin adenine dinucleotide binding"/>
    <property type="evidence" value="ECO:0007669"/>
    <property type="project" value="InterPro"/>
</dbReference>
<dbReference type="PANTHER" id="PTHR43292">
    <property type="entry name" value="ACYL-COA DEHYDROGENASE"/>
    <property type="match status" value="1"/>
</dbReference>
<dbReference type="AlphaFoldDB" id="A0A6J7SUQ7"/>
<dbReference type="EMBL" id="CAFBQJ010000004">
    <property type="protein sequence ID" value="CAB5044008.1"/>
    <property type="molecule type" value="Genomic_DNA"/>
</dbReference>
<dbReference type="Gene3D" id="1.10.540.10">
    <property type="entry name" value="Acyl-CoA dehydrogenase/oxidase, N-terminal domain"/>
    <property type="match status" value="1"/>
</dbReference>
<gene>
    <name evidence="9" type="ORF">UFOPK4275_00045</name>
</gene>
<dbReference type="GO" id="GO:0016627">
    <property type="term" value="F:oxidoreductase activity, acting on the CH-CH group of donors"/>
    <property type="evidence" value="ECO:0007669"/>
    <property type="project" value="InterPro"/>
</dbReference>
<sequence length="403" mass="43937">MTTTTLDTSRALVENALADFLATHDPKKMDNVTFRGLRFDAGLAWVHFPVGRGGLGVRPDLNRLVEEGLRKAGAAPQDPATFFIALAGPTIATHGSDEVQKRFLRPMFTGEEKWCQLFSEPGAGSDFAGLGTRAVRDGDEWVVNGQKVWNTLAHLADWGMLVTRTDPEQPKHKGMTYFAIDMHSPGVEVRPLRQITGEAEFNEVYMTDARVPDTQRVGDIGDGWRVALTTLMNERTAIGGGGGGNSKRRGPIDETVRIWNELPSDLQTGAQKDQMMKLWCRSEVLRLTNARGAAAAKAGNPGPEGSIAKLMLAEFNQEVTAFTVGLLGAKGMIDFDFTFRRPDGLSVDGAEGGVRHSFLRSRANSIEGGTSEIMRNILGEQVLGLPGEPRVDKAIPWIKVPRN</sequence>
<keyword evidence="5" id="KW-0560">Oxidoreductase</keyword>
<dbReference type="PANTHER" id="PTHR43292:SF4">
    <property type="entry name" value="ACYL-COA DEHYDROGENASE FADE34"/>
    <property type="match status" value="1"/>
</dbReference>
<feature type="domain" description="Acyl-CoA dehydrogenase/oxidase C-terminal" evidence="6">
    <location>
        <begin position="221"/>
        <end position="382"/>
    </location>
</feature>
<dbReference type="SUPFAM" id="SSF47203">
    <property type="entry name" value="Acyl-CoA dehydrogenase C-terminal domain-like"/>
    <property type="match status" value="1"/>
</dbReference>
<evidence type="ECO:0000256" key="5">
    <source>
        <dbReference type="ARBA" id="ARBA00023002"/>
    </source>
</evidence>
<evidence type="ECO:0000313" key="9">
    <source>
        <dbReference type="EMBL" id="CAB5044008.1"/>
    </source>
</evidence>
<feature type="domain" description="Acyl-CoA oxidase/dehydrogenase middle" evidence="7">
    <location>
        <begin position="115"/>
        <end position="206"/>
    </location>
</feature>
<evidence type="ECO:0000259" key="7">
    <source>
        <dbReference type="Pfam" id="PF02770"/>
    </source>
</evidence>
<dbReference type="InterPro" id="IPR009075">
    <property type="entry name" value="AcylCo_DH/oxidase_C"/>
</dbReference>
<evidence type="ECO:0000256" key="3">
    <source>
        <dbReference type="ARBA" id="ARBA00022630"/>
    </source>
</evidence>